<dbReference type="Proteomes" id="UP001457282">
    <property type="component" value="Unassembled WGS sequence"/>
</dbReference>
<feature type="transmembrane region" description="Helical" evidence="1">
    <location>
        <begin position="42"/>
        <end position="63"/>
    </location>
</feature>
<feature type="transmembrane region" description="Helical" evidence="1">
    <location>
        <begin position="6"/>
        <end position="30"/>
    </location>
</feature>
<evidence type="ECO:0000256" key="1">
    <source>
        <dbReference type="SAM" id="Phobius"/>
    </source>
</evidence>
<sequence length="66" mass="7025">MAMLAVAVWSGFEMVGYGFGLCTVMEWFVVIHGIDGMIGDGAVAMVIVVRHGLVLDVLVWARVATG</sequence>
<reference evidence="2 3" key="1">
    <citation type="journal article" date="2023" name="G3 (Bethesda)">
        <title>A chromosome-length genome assembly and annotation of blackberry (Rubus argutus, cv. 'Hillquist').</title>
        <authorList>
            <person name="Bruna T."/>
            <person name="Aryal R."/>
            <person name="Dudchenko O."/>
            <person name="Sargent D.J."/>
            <person name="Mead D."/>
            <person name="Buti M."/>
            <person name="Cavallini A."/>
            <person name="Hytonen T."/>
            <person name="Andres J."/>
            <person name="Pham M."/>
            <person name="Weisz D."/>
            <person name="Mascagni F."/>
            <person name="Usai G."/>
            <person name="Natali L."/>
            <person name="Bassil N."/>
            <person name="Fernandez G.E."/>
            <person name="Lomsadze A."/>
            <person name="Armour M."/>
            <person name="Olukolu B."/>
            <person name="Poorten T."/>
            <person name="Britton C."/>
            <person name="Davik J."/>
            <person name="Ashrafi H."/>
            <person name="Aiden E.L."/>
            <person name="Borodovsky M."/>
            <person name="Worthington M."/>
        </authorList>
    </citation>
    <scope>NUCLEOTIDE SEQUENCE [LARGE SCALE GENOMIC DNA]</scope>
    <source>
        <strain evidence="2">PI 553951</strain>
    </source>
</reference>
<evidence type="ECO:0000313" key="3">
    <source>
        <dbReference type="Proteomes" id="UP001457282"/>
    </source>
</evidence>
<dbReference type="AlphaFoldDB" id="A0AAW1WYR3"/>
<proteinExistence type="predicted"/>
<gene>
    <name evidence="2" type="ORF">M0R45_025692</name>
</gene>
<dbReference type="EMBL" id="JBEDUW010000005">
    <property type="protein sequence ID" value="KAK9928562.1"/>
    <property type="molecule type" value="Genomic_DNA"/>
</dbReference>
<evidence type="ECO:0008006" key="4">
    <source>
        <dbReference type="Google" id="ProtNLM"/>
    </source>
</evidence>
<keyword evidence="1" id="KW-0472">Membrane</keyword>
<organism evidence="2 3">
    <name type="scientific">Rubus argutus</name>
    <name type="common">Southern blackberry</name>
    <dbReference type="NCBI Taxonomy" id="59490"/>
    <lineage>
        <taxon>Eukaryota</taxon>
        <taxon>Viridiplantae</taxon>
        <taxon>Streptophyta</taxon>
        <taxon>Embryophyta</taxon>
        <taxon>Tracheophyta</taxon>
        <taxon>Spermatophyta</taxon>
        <taxon>Magnoliopsida</taxon>
        <taxon>eudicotyledons</taxon>
        <taxon>Gunneridae</taxon>
        <taxon>Pentapetalae</taxon>
        <taxon>rosids</taxon>
        <taxon>fabids</taxon>
        <taxon>Rosales</taxon>
        <taxon>Rosaceae</taxon>
        <taxon>Rosoideae</taxon>
        <taxon>Rosoideae incertae sedis</taxon>
        <taxon>Rubus</taxon>
    </lineage>
</organism>
<keyword evidence="3" id="KW-1185">Reference proteome</keyword>
<name>A0AAW1WYR3_RUBAR</name>
<keyword evidence="1" id="KW-0812">Transmembrane</keyword>
<accession>A0AAW1WYR3</accession>
<evidence type="ECO:0000313" key="2">
    <source>
        <dbReference type="EMBL" id="KAK9928562.1"/>
    </source>
</evidence>
<protein>
    <recommendedName>
        <fullName evidence="4">NADH dehydrogenase subunit 6</fullName>
    </recommendedName>
</protein>
<keyword evidence="1" id="KW-1133">Transmembrane helix</keyword>
<comment type="caution">
    <text evidence="2">The sequence shown here is derived from an EMBL/GenBank/DDBJ whole genome shotgun (WGS) entry which is preliminary data.</text>
</comment>